<feature type="compositionally biased region" description="Pro residues" evidence="1">
    <location>
        <begin position="135"/>
        <end position="146"/>
    </location>
</feature>
<evidence type="ECO:0000313" key="3">
    <source>
        <dbReference type="Proteomes" id="UP000799640"/>
    </source>
</evidence>
<name>A0A6G1HKG1_9PEZI</name>
<feature type="region of interest" description="Disordered" evidence="1">
    <location>
        <begin position="44"/>
        <end position="65"/>
    </location>
</feature>
<organism evidence="2 3">
    <name type="scientific">Trichodelitschia bisporula</name>
    <dbReference type="NCBI Taxonomy" id="703511"/>
    <lineage>
        <taxon>Eukaryota</taxon>
        <taxon>Fungi</taxon>
        <taxon>Dikarya</taxon>
        <taxon>Ascomycota</taxon>
        <taxon>Pezizomycotina</taxon>
        <taxon>Dothideomycetes</taxon>
        <taxon>Dothideomycetes incertae sedis</taxon>
        <taxon>Phaeotrichales</taxon>
        <taxon>Phaeotrichaceae</taxon>
        <taxon>Trichodelitschia</taxon>
    </lineage>
</organism>
<gene>
    <name evidence="2" type="ORF">EJ06DRAFT_524766</name>
</gene>
<reference evidence="2" key="1">
    <citation type="journal article" date="2020" name="Stud. Mycol.">
        <title>101 Dothideomycetes genomes: a test case for predicting lifestyles and emergence of pathogens.</title>
        <authorList>
            <person name="Haridas S."/>
            <person name="Albert R."/>
            <person name="Binder M."/>
            <person name="Bloem J."/>
            <person name="Labutti K."/>
            <person name="Salamov A."/>
            <person name="Andreopoulos B."/>
            <person name="Baker S."/>
            <person name="Barry K."/>
            <person name="Bills G."/>
            <person name="Bluhm B."/>
            <person name="Cannon C."/>
            <person name="Castanera R."/>
            <person name="Culley D."/>
            <person name="Daum C."/>
            <person name="Ezra D."/>
            <person name="Gonzalez J."/>
            <person name="Henrissat B."/>
            <person name="Kuo A."/>
            <person name="Liang C."/>
            <person name="Lipzen A."/>
            <person name="Lutzoni F."/>
            <person name="Magnuson J."/>
            <person name="Mondo S."/>
            <person name="Nolan M."/>
            <person name="Ohm R."/>
            <person name="Pangilinan J."/>
            <person name="Park H.-J."/>
            <person name="Ramirez L."/>
            <person name="Alfaro M."/>
            <person name="Sun H."/>
            <person name="Tritt A."/>
            <person name="Yoshinaga Y."/>
            <person name="Zwiers L.-H."/>
            <person name="Turgeon B."/>
            <person name="Goodwin S."/>
            <person name="Spatafora J."/>
            <person name="Crous P."/>
            <person name="Grigoriev I."/>
        </authorList>
    </citation>
    <scope>NUCLEOTIDE SEQUENCE</scope>
    <source>
        <strain evidence="2">CBS 262.69</strain>
    </source>
</reference>
<sequence>MFNYTFTDPSECANAASSSSNHDEPPPETSQRVARVVLVNEELLPQPFARDNTTTGNGEGRPATTEQRLARVRQAFAEMQARRGGGVNRGDRVGPASNAEPLKGGEHLLRAIVTYPETEEGRHNTNTPASADLTMPPPPRPPPPLAPVSQDTTVGASTSTTAQPQGTFSSMSHFITTTGFVQGWLIPAASLDASAPLPDTQVVYIPAVPGTTPLPLHLHLSSAPPPAAPARSSVDHAGLAAAHADFQWHMRNYMRTPAPRMSNTGHTREHYAFIAWIMRTGAVRRLVLDILSRESEVASPAPLPEAEKQRWIVRLLTTYNFHSEGPITHDEIERSVPVVERRLREADIVLGVVAMYCLNTGYPGGGRIEAVVREALATHDVARELVEDDEFYLRYGEGLYALKEQLRGSVEGYFFGDNSKQGGCGGSSCEARPEGAIADSRPRSPPGEGEEPARKRHKGKERAVDT</sequence>
<feature type="region of interest" description="Disordered" evidence="1">
    <location>
        <begin position="1"/>
        <end position="31"/>
    </location>
</feature>
<evidence type="ECO:0000313" key="2">
    <source>
        <dbReference type="EMBL" id="KAF2396394.1"/>
    </source>
</evidence>
<dbReference type="EMBL" id="ML996707">
    <property type="protein sequence ID" value="KAF2396394.1"/>
    <property type="molecule type" value="Genomic_DNA"/>
</dbReference>
<evidence type="ECO:0000256" key="1">
    <source>
        <dbReference type="SAM" id="MobiDB-lite"/>
    </source>
</evidence>
<feature type="region of interest" description="Disordered" evidence="1">
    <location>
        <begin position="118"/>
        <end position="165"/>
    </location>
</feature>
<accession>A0A6G1HKG1</accession>
<proteinExistence type="predicted"/>
<feature type="region of interest" description="Disordered" evidence="1">
    <location>
        <begin position="422"/>
        <end position="466"/>
    </location>
</feature>
<keyword evidence="3" id="KW-1185">Reference proteome</keyword>
<protein>
    <submittedName>
        <fullName evidence="2">Uncharacterized protein</fullName>
    </submittedName>
</protein>
<dbReference type="AlphaFoldDB" id="A0A6G1HKG1"/>
<feature type="compositionally biased region" description="Polar residues" evidence="1">
    <location>
        <begin position="149"/>
        <end position="165"/>
    </location>
</feature>
<dbReference type="Proteomes" id="UP000799640">
    <property type="component" value="Unassembled WGS sequence"/>
</dbReference>